<reference evidence="1 2" key="1">
    <citation type="submission" date="2015-06" db="EMBL/GenBank/DDBJ databases">
        <authorList>
            <person name="Zeng Y."/>
            <person name="Huang Y."/>
        </authorList>
    </citation>
    <scope>NUCLEOTIDE SEQUENCE [LARGE SCALE GENOMIC DNA]</scope>
    <source>
        <strain evidence="1 2">PQ-2</strain>
    </source>
</reference>
<dbReference type="KEGG" id="cna:AB433_15105"/>
<evidence type="ECO:0000313" key="1">
    <source>
        <dbReference type="EMBL" id="AKM10995.1"/>
    </source>
</evidence>
<evidence type="ECO:0000313" key="2">
    <source>
        <dbReference type="Proteomes" id="UP000035287"/>
    </source>
</evidence>
<dbReference type="Proteomes" id="UP000035287">
    <property type="component" value="Chromosome"/>
</dbReference>
<proteinExistence type="predicted"/>
<protein>
    <submittedName>
        <fullName evidence="1">Uncharacterized protein</fullName>
    </submittedName>
</protein>
<dbReference type="AlphaFoldDB" id="A0A0G3XHE7"/>
<dbReference type="STRING" id="1348774.AB433_15105"/>
<sequence>MAVEPSNTASAVWHHLVALRDEIIHTLETEPREPATEQRLAAIEQQILETDAPSLGEVAFKLGLLWGEPLNGDDPQGRAQASILRDVRAFATSR</sequence>
<dbReference type="PATRIC" id="fig|1348774.3.peg.3179"/>
<organism evidence="1 2">
    <name type="scientific">Croceicoccus naphthovorans</name>
    <dbReference type="NCBI Taxonomy" id="1348774"/>
    <lineage>
        <taxon>Bacteria</taxon>
        <taxon>Pseudomonadati</taxon>
        <taxon>Pseudomonadota</taxon>
        <taxon>Alphaproteobacteria</taxon>
        <taxon>Sphingomonadales</taxon>
        <taxon>Erythrobacteraceae</taxon>
        <taxon>Croceicoccus</taxon>
    </lineage>
</organism>
<dbReference type="EMBL" id="CP011770">
    <property type="protein sequence ID" value="AKM10995.1"/>
    <property type="molecule type" value="Genomic_DNA"/>
</dbReference>
<dbReference type="RefSeq" id="WP_047822149.1">
    <property type="nucleotide sequence ID" value="NZ_CP011770.1"/>
</dbReference>
<gene>
    <name evidence="1" type="ORF">AB433_15105</name>
</gene>
<keyword evidence="2" id="KW-1185">Reference proteome</keyword>
<name>A0A0G3XHE7_9SPHN</name>
<accession>A0A0G3XHE7</accession>
<dbReference type="OrthoDB" id="9783370at2"/>